<proteinExistence type="predicted"/>
<accession>A0A0S2ILU1</accession>
<dbReference type="EMBL" id="CP012029">
    <property type="protein sequence ID" value="ALO24636.1"/>
    <property type="molecule type" value="Genomic_DNA"/>
</dbReference>
<dbReference type="Proteomes" id="UP000058857">
    <property type="component" value="Chromosome 1"/>
</dbReference>
<evidence type="ECO:0000313" key="2">
    <source>
        <dbReference type="Proteomes" id="UP000058857"/>
    </source>
</evidence>
<protein>
    <submittedName>
        <fullName evidence="1">Uncharacterized protein</fullName>
    </submittedName>
</protein>
<gene>
    <name evidence="1" type="ORF">LBBP_00271</name>
</gene>
<sequence length="45" mass="4996">MLRACPKTIRSYQNLRGSLQLFLRFGTNPKSSSKKANNSGLNAIL</sequence>
<dbReference type="AlphaFoldDB" id="A0A0S2ILU1"/>
<evidence type="ECO:0000313" key="1">
    <source>
        <dbReference type="EMBL" id="ALO24636.1"/>
    </source>
</evidence>
<dbReference type="PATRIC" id="fig|280505.15.peg.266"/>
<organism evidence="1">
    <name type="scientific">Leptospira borgpetersenii serovar Ballum</name>
    <dbReference type="NCBI Taxonomy" id="280505"/>
    <lineage>
        <taxon>Bacteria</taxon>
        <taxon>Pseudomonadati</taxon>
        <taxon>Spirochaetota</taxon>
        <taxon>Spirochaetia</taxon>
        <taxon>Leptospirales</taxon>
        <taxon>Leptospiraceae</taxon>
        <taxon>Leptospira</taxon>
    </lineage>
</organism>
<name>A0A0S2ILU1_LEPBO</name>
<reference evidence="1 2" key="1">
    <citation type="journal article" date="2015" name="PLoS Negl. Trop. Dis.">
        <title>Distribution of Plasmids in Distinct Leptospira Pathogenic Species.</title>
        <authorList>
            <person name="Wang Y."/>
            <person name="Zhuang X."/>
            <person name="Zhong Y."/>
            <person name="Zhang C."/>
            <person name="Zhang Y."/>
            <person name="Zeng L."/>
            <person name="Zhu Y."/>
            <person name="He P."/>
            <person name="Dong K."/>
            <person name="Pal U."/>
            <person name="Guo X."/>
            <person name="Qin J."/>
        </authorList>
    </citation>
    <scope>NUCLEOTIDE SEQUENCE [LARGE SCALE GENOMIC DNA]</scope>
    <source>
        <strain evidence="1 2">56604</strain>
    </source>
</reference>